<organism evidence="1 2">
    <name type="scientific">Microcoleus anatoxicus PTRS2</name>
    <dbReference type="NCBI Taxonomy" id="2705321"/>
    <lineage>
        <taxon>Bacteria</taxon>
        <taxon>Bacillati</taxon>
        <taxon>Cyanobacteriota</taxon>
        <taxon>Cyanophyceae</taxon>
        <taxon>Oscillatoriophycideae</taxon>
        <taxon>Oscillatoriales</taxon>
        <taxon>Microcoleaceae</taxon>
        <taxon>Microcoleus</taxon>
        <taxon>Microcoleus anatoxicus</taxon>
    </lineage>
</organism>
<dbReference type="Gene3D" id="3.40.50.300">
    <property type="entry name" value="P-loop containing nucleotide triphosphate hydrolases"/>
    <property type="match status" value="1"/>
</dbReference>
<dbReference type="InterPro" id="IPR027417">
    <property type="entry name" value="P-loop_NTPase"/>
</dbReference>
<sequence length="202" mass="23370">LHGRLRIELGLEERLDAIAHPWGMVWETPEQLRRKLDPGTRIIDVSERMGMGGSLLILGEPGSGKTTSLLEFAEDRIAHAEQDITLPIPVVFNLSTWRGGRQTLFDWLVEELWGKYRVSKALSKDWISREKLLPLLDGLDEVREDRRESCIQAINQFIQMYGKTEVVVCSRIADYQRLKTRFKFQGAIFIDDLKELQIEDYL</sequence>
<evidence type="ECO:0000313" key="2">
    <source>
        <dbReference type="Proteomes" id="UP001384579"/>
    </source>
</evidence>
<feature type="non-terminal residue" evidence="1">
    <location>
        <position position="1"/>
    </location>
</feature>
<dbReference type="RefSeq" id="WP_422757983.1">
    <property type="nucleotide sequence ID" value="NZ_JBBLXS010001134.1"/>
</dbReference>
<reference evidence="1 2" key="1">
    <citation type="journal article" date="2020" name="Harmful Algae">
        <title>Molecular and morphological characterization of a novel dihydroanatoxin-a producing Microcoleus species (cyanobacteria) from the Russian River, California, USA.</title>
        <authorList>
            <person name="Conklin K.Y."/>
            <person name="Stancheva R."/>
            <person name="Otten T.G."/>
            <person name="Fadness R."/>
            <person name="Boyer G.L."/>
            <person name="Read B."/>
            <person name="Zhang X."/>
            <person name="Sheath R.G."/>
        </authorList>
    </citation>
    <scope>NUCLEOTIDE SEQUENCE [LARGE SCALE GENOMIC DNA]</scope>
    <source>
        <strain evidence="1 2">PTRS2</strain>
    </source>
</reference>
<proteinExistence type="predicted"/>
<gene>
    <name evidence="1" type="ORF">WMG39_31430</name>
</gene>
<keyword evidence="2" id="KW-1185">Reference proteome</keyword>
<name>A0ABU8YYP7_9CYAN</name>
<dbReference type="EMBL" id="JBBLXS010001134">
    <property type="protein sequence ID" value="MEK0189323.1"/>
    <property type="molecule type" value="Genomic_DNA"/>
</dbReference>
<dbReference type="Proteomes" id="UP001384579">
    <property type="component" value="Unassembled WGS sequence"/>
</dbReference>
<comment type="caution">
    <text evidence="1">The sequence shown here is derived from an EMBL/GenBank/DDBJ whole genome shotgun (WGS) entry which is preliminary data.</text>
</comment>
<accession>A0ABU8YYP7</accession>
<protein>
    <submittedName>
        <fullName evidence="1">Signal transduction protein</fullName>
    </submittedName>
</protein>
<dbReference type="SUPFAM" id="SSF52540">
    <property type="entry name" value="P-loop containing nucleoside triphosphate hydrolases"/>
    <property type="match status" value="1"/>
</dbReference>
<evidence type="ECO:0000313" key="1">
    <source>
        <dbReference type="EMBL" id="MEK0189323.1"/>
    </source>
</evidence>